<dbReference type="EMBL" id="AYKW01000045">
    <property type="protein sequence ID" value="PIL25941.1"/>
    <property type="molecule type" value="Genomic_DNA"/>
</dbReference>
<evidence type="ECO:0008006" key="4">
    <source>
        <dbReference type="Google" id="ProtNLM"/>
    </source>
</evidence>
<evidence type="ECO:0000313" key="2">
    <source>
        <dbReference type="EMBL" id="PIL25941.1"/>
    </source>
</evidence>
<reference evidence="2 3" key="1">
    <citation type="journal article" date="2015" name="Sci. Rep.">
        <title>Chromosome-level genome map provides insights into diverse defense mechanisms in the medicinal fungus Ganoderma sinense.</title>
        <authorList>
            <person name="Zhu Y."/>
            <person name="Xu J."/>
            <person name="Sun C."/>
            <person name="Zhou S."/>
            <person name="Xu H."/>
            <person name="Nelson D.R."/>
            <person name="Qian J."/>
            <person name="Song J."/>
            <person name="Luo H."/>
            <person name="Xiang L."/>
            <person name="Li Y."/>
            <person name="Xu Z."/>
            <person name="Ji A."/>
            <person name="Wang L."/>
            <person name="Lu S."/>
            <person name="Hayward A."/>
            <person name="Sun W."/>
            <person name="Li X."/>
            <person name="Schwartz D.C."/>
            <person name="Wang Y."/>
            <person name="Chen S."/>
        </authorList>
    </citation>
    <scope>NUCLEOTIDE SEQUENCE [LARGE SCALE GENOMIC DNA]</scope>
    <source>
        <strain evidence="2 3">ZZ0214-1</strain>
    </source>
</reference>
<keyword evidence="1" id="KW-1133">Transmembrane helix</keyword>
<evidence type="ECO:0000313" key="3">
    <source>
        <dbReference type="Proteomes" id="UP000230002"/>
    </source>
</evidence>
<feature type="transmembrane region" description="Helical" evidence="1">
    <location>
        <begin position="79"/>
        <end position="103"/>
    </location>
</feature>
<dbReference type="SUPFAM" id="SSF52540">
    <property type="entry name" value="P-loop containing nucleoside triphosphate hydrolases"/>
    <property type="match status" value="1"/>
</dbReference>
<protein>
    <recommendedName>
        <fullName evidence="4">Helicase C-terminal domain-containing protein</fullName>
    </recommendedName>
</protein>
<sequence>MLDGVDLVTILLTGAGKTGYFTMFMLVLVELSHNSSLSDPPVSIPRDPCMIVVYPTNGLEEEQAFHQLGHARTRLPPHVFIGMSATVLAGDARGSIFAFLGLYAGKFHLIQRSNLRQNVQTIFQTLTHGIGGWSFPDLKWIIESKHKTVIHCRTIALGFWLALYLWRLLPSHVNRNHCVRLYYALNWAEYNAETRQLMREDPEAQIVIATAAFMVGIDLPNIHNIVLLGTLESADEHVLWQGQAGRDKSMVADA</sequence>
<dbReference type="Proteomes" id="UP000230002">
    <property type="component" value="Unassembled WGS sequence"/>
</dbReference>
<dbReference type="STRING" id="1077348.A0A2G8RWP7"/>
<evidence type="ECO:0000256" key="1">
    <source>
        <dbReference type="SAM" id="Phobius"/>
    </source>
</evidence>
<name>A0A2G8RWP7_9APHY</name>
<feature type="transmembrane region" description="Helical" evidence="1">
    <location>
        <begin position="148"/>
        <end position="166"/>
    </location>
</feature>
<gene>
    <name evidence="2" type="ORF">GSI_11695</name>
</gene>
<accession>A0A2G8RWP7</accession>
<dbReference type="Gene3D" id="3.40.50.300">
    <property type="entry name" value="P-loop containing nucleotide triphosphate hydrolases"/>
    <property type="match status" value="1"/>
</dbReference>
<dbReference type="OrthoDB" id="2790700at2759"/>
<keyword evidence="1" id="KW-0812">Transmembrane</keyword>
<feature type="transmembrane region" description="Helical" evidence="1">
    <location>
        <begin position="7"/>
        <end position="29"/>
    </location>
</feature>
<comment type="caution">
    <text evidence="2">The sequence shown here is derived from an EMBL/GenBank/DDBJ whole genome shotgun (WGS) entry which is preliminary data.</text>
</comment>
<dbReference type="AlphaFoldDB" id="A0A2G8RWP7"/>
<dbReference type="InterPro" id="IPR027417">
    <property type="entry name" value="P-loop_NTPase"/>
</dbReference>
<organism evidence="2 3">
    <name type="scientific">Ganoderma sinense ZZ0214-1</name>
    <dbReference type="NCBI Taxonomy" id="1077348"/>
    <lineage>
        <taxon>Eukaryota</taxon>
        <taxon>Fungi</taxon>
        <taxon>Dikarya</taxon>
        <taxon>Basidiomycota</taxon>
        <taxon>Agaricomycotina</taxon>
        <taxon>Agaricomycetes</taxon>
        <taxon>Polyporales</taxon>
        <taxon>Polyporaceae</taxon>
        <taxon>Ganoderma</taxon>
    </lineage>
</organism>
<keyword evidence="1" id="KW-0472">Membrane</keyword>
<proteinExistence type="predicted"/>
<keyword evidence="3" id="KW-1185">Reference proteome</keyword>